<dbReference type="STRING" id="391625.PPSIR1_33716"/>
<reference evidence="3 4" key="1">
    <citation type="submission" date="2007-06" db="EMBL/GenBank/DDBJ databases">
        <authorList>
            <person name="Shimkets L."/>
            <person name="Ferriera S."/>
            <person name="Johnson J."/>
            <person name="Kravitz S."/>
            <person name="Beeson K."/>
            <person name="Sutton G."/>
            <person name="Rogers Y.-H."/>
            <person name="Friedman R."/>
            <person name="Frazier M."/>
            <person name="Venter J.C."/>
        </authorList>
    </citation>
    <scope>NUCLEOTIDE SEQUENCE [LARGE SCALE GENOMIC DNA]</scope>
    <source>
        <strain evidence="3 4">SIR-1</strain>
    </source>
</reference>
<evidence type="ECO:0000256" key="2">
    <source>
        <dbReference type="SAM" id="SignalP"/>
    </source>
</evidence>
<dbReference type="Proteomes" id="UP000005801">
    <property type="component" value="Unassembled WGS sequence"/>
</dbReference>
<feature type="region of interest" description="Disordered" evidence="1">
    <location>
        <begin position="18"/>
        <end position="61"/>
    </location>
</feature>
<organism evidence="3 4">
    <name type="scientific">Plesiocystis pacifica SIR-1</name>
    <dbReference type="NCBI Taxonomy" id="391625"/>
    <lineage>
        <taxon>Bacteria</taxon>
        <taxon>Pseudomonadati</taxon>
        <taxon>Myxococcota</taxon>
        <taxon>Polyangia</taxon>
        <taxon>Nannocystales</taxon>
        <taxon>Nannocystaceae</taxon>
        <taxon>Plesiocystis</taxon>
    </lineage>
</organism>
<feature type="region of interest" description="Disordered" evidence="1">
    <location>
        <begin position="103"/>
        <end position="148"/>
    </location>
</feature>
<keyword evidence="2" id="KW-0732">Signal</keyword>
<evidence type="ECO:0000313" key="4">
    <source>
        <dbReference type="Proteomes" id="UP000005801"/>
    </source>
</evidence>
<evidence type="ECO:0008006" key="5">
    <source>
        <dbReference type="Google" id="ProtNLM"/>
    </source>
</evidence>
<sequence>MSTVFSCFLGLAVAGLGASPAAAAPPDPGAPPTLGGDGGSSAGAPGMGPEEQVCQGKSIGAPCAMPNDQPGTCGEGLCSRLDYSGGSPPKATEEACVVCKPSSGPGKPPILGGDGGGGAEGDSKAGEGGSKTEDKPPESASRCTISDDANSTNTVSLALFVLGLACLRRRRRTKA</sequence>
<evidence type="ECO:0000313" key="3">
    <source>
        <dbReference type="EMBL" id="EDM76716.1"/>
    </source>
</evidence>
<keyword evidence="4" id="KW-1185">Reference proteome</keyword>
<proteinExistence type="predicted"/>
<feature type="compositionally biased region" description="Basic and acidic residues" evidence="1">
    <location>
        <begin position="121"/>
        <end position="137"/>
    </location>
</feature>
<gene>
    <name evidence="3" type="ORF">PPSIR1_33716</name>
</gene>
<protein>
    <recommendedName>
        <fullName evidence="5">MYXO-CTERM domain-containing protein</fullName>
    </recommendedName>
</protein>
<name>A6GBL0_9BACT</name>
<evidence type="ECO:0000256" key="1">
    <source>
        <dbReference type="SAM" id="MobiDB-lite"/>
    </source>
</evidence>
<comment type="caution">
    <text evidence="3">The sequence shown here is derived from an EMBL/GenBank/DDBJ whole genome shotgun (WGS) entry which is preliminary data.</text>
</comment>
<feature type="signal peptide" evidence="2">
    <location>
        <begin position="1"/>
        <end position="23"/>
    </location>
</feature>
<accession>A6GBL0</accession>
<dbReference type="EMBL" id="ABCS01000059">
    <property type="protein sequence ID" value="EDM76716.1"/>
    <property type="molecule type" value="Genomic_DNA"/>
</dbReference>
<dbReference type="AlphaFoldDB" id="A6GBL0"/>
<feature type="chain" id="PRO_5002695383" description="MYXO-CTERM domain-containing protein" evidence="2">
    <location>
        <begin position="24"/>
        <end position="175"/>
    </location>
</feature>